<evidence type="ECO:0000256" key="1">
    <source>
        <dbReference type="ARBA" id="ARBA00004141"/>
    </source>
</evidence>
<feature type="transmembrane region" description="Helical" evidence="5">
    <location>
        <begin position="253"/>
        <end position="273"/>
    </location>
</feature>
<evidence type="ECO:0000256" key="3">
    <source>
        <dbReference type="ARBA" id="ARBA00022989"/>
    </source>
</evidence>
<protein>
    <submittedName>
        <fullName evidence="7">EamA family transporter</fullName>
    </submittedName>
</protein>
<keyword evidence="8" id="KW-1185">Reference proteome</keyword>
<comment type="caution">
    <text evidence="7">The sequence shown here is derived from an EMBL/GenBank/DDBJ whole genome shotgun (WGS) entry which is preliminary data.</text>
</comment>
<dbReference type="RefSeq" id="WP_376848474.1">
    <property type="nucleotide sequence ID" value="NZ_JBHSMF010000002.1"/>
</dbReference>
<keyword evidence="3 5" id="KW-1133">Transmembrane helix</keyword>
<evidence type="ECO:0000256" key="4">
    <source>
        <dbReference type="ARBA" id="ARBA00023136"/>
    </source>
</evidence>
<feature type="transmembrane region" description="Helical" evidence="5">
    <location>
        <begin position="127"/>
        <end position="146"/>
    </location>
</feature>
<feature type="transmembrane region" description="Helical" evidence="5">
    <location>
        <begin position="218"/>
        <end position="241"/>
    </location>
</feature>
<dbReference type="PANTHER" id="PTHR32322:SF9">
    <property type="entry name" value="AMINO-ACID METABOLITE EFFLUX PUMP-RELATED"/>
    <property type="match status" value="1"/>
</dbReference>
<dbReference type="InterPro" id="IPR037185">
    <property type="entry name" value="EmrE-like"/>
</dbReference>
<keyword evidence="2 5" id="KW-0812">Transmembrane</keyword>
<feature type="transmembrane region" description="Helical" evidence="5">
    <location>
        <begin position="184"/>
        <end position="206"/>
    </location>
</feature>
<feature type="transmembrane region" description="Helical" evidence="5">
    <location>
        <begin position="12"/>
        <end position="34"/>
    </location>
</feature>
<dbReference type="InterPro" id="IPR050638">
    <property type="entry name" value="AA-Vitamin_Transporters"/>
</dbReference>
<feature type="transmembrane region" description="Helical" evidence="5">
    <location>
        <begin position="279"/>
        <end position="297"/>
    </location>
</feature>
<dbReference type="SUPFAM" id="SSF103481">
    <property type="entry name" value="Multidrug resistance efflux transporter EmrE"/>
    <property type="match status" value="2"/>
</dbReference>
<dbReference type="Pfam" id="PF00892">
    <property type="entry name" value="EamA"/>
    <property type="match status" value="2"/>
</dbReference>
<feature type="transmembrane region" description="Helical" evidence="5">
    <location>
        <begin position="152"/>
        <end position="172"/>
    </location>
</feature>
<feature type="transmembrane region" description="Helical" evidence="5">
    <location>
        <begin position="67"/>
        <end position="87"/>
    </location>
</feature>
<dbReference type="PANTHER" id="PTHR32322">
    <property type="entry name" value="INNER MEMBRANE TRANSPORTER"/>
    <property type="match status" value="1"/>
</dbReference>
<evidence type="ECO:0000256" key="2">
    <source>
        <dbReference type="ARBA" id="ARBA00022692"/>
    </source>
</evidence>
<reference evidence="8" key="1">
    <citation type="journal article" date="2019" name="Int. J. Syst. Evol. Microbiol.">
        <title>The Global Catalogue of Microorganisms (GCM) 10K type strain sequencing project: providing services to taxonomists for standard genome sequencing and annotation.</title>
        <authorList>
            <consortium name="The Broad Institute Genomics Platform"/>
            <consortium name="The Broad Institute Genome Sequencing Center for Infectious Disease"/>
            <person name="Wu L."/>
            <person name="Ma J."/>
        </authorList>
    </citation>
    <scope>NUCLEOTIDE SEQUENCE [LARGE SCALE GENOMIC DNA]</scope>
    <source>
        <strain evidence="8">CCUG 57401</strain>
    </source>
</reference>
<organism evidence="7 8">
    <name type="scientific">Caenimonas terrae</name>
    <dbReference type="NCBI Taxonomy" id="696074"/>
    <lineage>
        <taxon>Bacteria</taxon>
        <taxon>Pseudomonadati</taxon>
        <taxon>Pseudomonadota</taxon>
        <taxon>Betaproteobacteria</taxon>
        <taxon>Burkholderiales</taxon>
        <taxon>Comamonadaceae</taxon>
        <taxon>Caenimonas</taxon>
    </lineage>
</organism>
<dbReference type="Gene3D" id="1.10.3730.20">
    <property type="match status" value="1"/>
</dbReference>
<sequence>MNAAPAGLSGRELAAALLIVVIWGVNFVAMKFGLRDFTPFQLGAARYVVAALPLVLLVRPPRLHWKWVLLYGLFQGVGQFGFLFWALQVGMTASLASVLMQTQVFFTALFGFVLLRERASRPLQAGLVLAALGLACFAMNYVGPGASRATTALGFVLNLCSAAMWAASNIVARKAQQASAGFDPLAFVIWSSVVPIVPFVLLSLWLDPVPSRWRWTAAPWSSWLAVAFLGWIATVAAYGMWTGLLKRHPANRVAPFSLGVPVVGLTAGMLVLGESVSPWQWGGIVLVVAALACVLLGPRFAKPVASS</sequence>
<accession>A0ABW0N7I6</accession>
<name>A0ABW0N7I6_9BURK</name>
<evidence type="ECO:0000256" key="5">
    <source>
        <dbReference type="SAM" id="Phobius"/>
    </source>
</evidence>
<evidence type="ECO:0000313" key="7">
    <source>
        <dbReference type="EMBL" id="MFC5496455.1"/>
    </source>
</evidence>
<dbReference type="Proteomes" id="UP001596037">
    <property type="component" value="Unassembled WGS sequence"/>
</dbReference>
<feature type="domain" description="EamA" evidence="6">
    <location>
        <begin position="154"/>
        <end position="295"/>
    </location>
</feature>
<proteinExistence type="predicted"/>
<keyword evidence="4 5" id="KW-0472">Membrane</keyword>
<evidence type="ECO:0000259" key="6">
    <source>
        <dbReference type="Pfam" id="PF00892"/>
    </source>
</evidence>
<feature type="domain" description="EamA" evidence="6">
    <location>
        <begin position="14"/>
        <end position="137"/>
    </location>
</feature>
<evidence type="ECO:0000313" key="8">
    <source>
        <dbReference type="Proteomes" id="UP001596037"/>
    </source>
</evidence>
<feature type="transmembrane region" description="Helical" evidence="5">
    <location>
        <begin position="40"/>
        <end position="58"/>
    </location>
</feature>
<feature type="transmembrane region" description="Helical" evidence="5">
    <location>
        <begin position="93"/>
        <end position="115"/>
    </location>
</feature>
<dbReference type="InterPro" id="IPR000620">
    <property type="entry name" value="EamA_dom"/>
</dbReference>
<gene>
    <name evidence="7" type="ORF">ACFPOE_02835</name>
</gene>
<comment type="subcellular location">
    <subcellularLocation>
        <location evidence="1">Membrane</location>
        <topology evidence="1">Multi-pass membrane protein</topology>
    </subcellularLocation>
</comment>
<dbReference type="EMBL" id="JBHSMF010000002">
    <property type="protein sequence ID" value="MFC5496455.1"/>
    <property type="molecule type" value="Genomic_DNA"/>
</dbReference>